<sequence>MLQFNSPLVFLLLLLLLLYMIDRSIDPFIQSQCHSMNLIIQSTSLGFIMFEEVLYSYCPVVVVVIMPNNEC</sequence>
<evidence type="ECO:0000313" key="2">
    <source>
        <dbReference type="EMBL" id="KAH9421208.1"/>
    </source>
</evidence>
<dbReference type="EMBL" id="NJHN03000045">
    <property type="protein sequence ID" value="KAH9421208.1"/>
    <property type="molecule type" value="Genomic_DNA"/>
</dbReference>
<reference evidence="2 3" key="2">
    <citation type="journal article" date="2022" name="Mol. Biol. Evol.">
        <title>Comparative Genomics Reveals Insights into the Divergent Evolution of Astigmatic Mites and Household Pest Adaptations.</title>
        <authorList>
            <person name="Xiong Q."/>
            <person name="Wan A.T."/>
            <person name="Liu X."/>
            <person name="Fung C.S."/>
            <person name="Xiao X."/>
            <person name="Malainual N."/>
            <person name="Hou J."/>
            <person name="Wang L."/>
            <person name="Wang M."/>
            <person name="Yang K.Y."/>
            <person name="Cui Y."/>
            <person name="Leung E.L."/>
            <person name="Nong W."/>
            <person name="Shin S.K."/>
            <person name="Au S.W."/>
            <person name="Jeong K.Y."/>
            <person name="Chew F.T."/>
            <person name="Hui J.H."/>
            <person name="Leung T.F."/>
            <person name="Tungtrongchitr A."/>
            <person name="Zhong N."/>
            <person name="Liu Z."/>
            <person name="Tsui S.K."/>
        </authorList>
    </citation>
    <scope>NUCLEOTIDE SEQUENCE [LARGE SCALE GENOMIC DNA]</scope>
    <source>
        <strain evidence="2">Derp</strain>
    </source>
</reference>
<protein>
    <recommendedName>
        <fullName evidence="4">Secreted protein</fullName>
    </recommendedName>
</protein>
<keyword evidence="1" id="KW-0732">Signal</keyword>
<gene>
    <name evidence="2" type="ORF">DERP_015355</name>
</gene>
<keyword evidence="3" id="KW-1185">Reference proteome</keyword>
<accession>A0ABQ8JF45</accession>
<reference evidence="2 3" key="1">
    <citation type="journal article" date="2018" name="J. Allergy Clin. Immunol.">
        <title>High-quality assembly of Dermatophagoides pteronyssinus genome and transcriptome reveals a wide range of novel allergens.</title>
        <authorList>
            <person name="Liu X.Y."/>
            <person name="Yang K.Y."/>
            <person name="Wang M.Q."/>
            <person name="Kwok J.S."/>
            <person name="Zeng X."/>
            <person name="Yang Z."/>
            <person name="Xiao X.J."/>
            <person name="Lau C.P."/>
            <person name="Li Y."/>
            <person name="Huang Z.M."/>
            <person name="Ba J.G."/>
            <person name="Yim A.K."/>
            <person name="Ouyang C.Y."/>
            <person name="Ngai S.M."/>
            <person name="Chan T.F."/>
            <person name="Leung E.L."/>
            <person name="Liu L."/>
            <person name="Liu Z.G."/>
            <person name="Tsui S.K."/>
        </authorList>
    </citation>
    <scope>NUCLEOTIDE SEQUENCE [LARGE SCALE GENOMIC DNA]</scope>
    <source>
        <strain evidence="2">Derp</strain>
    </source>
</reference>
<feature type="signal peptide" evidence="1">
    <location>
        <begin position="1"/>
        <end position="23"/>
    </location>
</feature>
<name>A0ABQ8JF45_DERPT</name>
<feature type="chain" id="PRO_5045278287" description="Secreted protein" evidence="1">
    <location>
        <begin position="24"/>
        <end position="71"/>
    </location>
</feature>
<comment type="caution">
    <text evidence="2">The sequence shown here is derived from an EMBL/GenBank/DDBJ whole genome shotgun (WGS) entry which is preliminary data.</text>
</comment>
<organism evidence="2 3">
    <name type="scientific">Dermatophagoides pteronyssinus</name>
    <name type="common">European house dust mite</name>
    <dbReference type="NCBI Taxonomy" id="6956"/>
    <lineage>
        <taxon>Eukaryota</taxon>
        <taxon>Metazoa</taxon>
        <taxon>Ecdysozoa</taxon>
        <taxon>Arthropoda</taxon>
        <taxon>Chelicerata</taxon>
        <taxon>Arachnida</taxon>
        <taxon>Acari</taxon>
        <taxon>Acariformes</taxon>
        <taxon>Sarcoptiformes</taxon>
        <taxon>Astigmata</taxon>
        <taxon>Psoroptidia</taxon>
        <taxon>Analgoidea</taxon>
        <taxon>Pyroglyphidae</taxon>
        <taxon>Dermatophagoidinae</taxon>
        <taxon>Dermatophagoides</taxon>
    </lineage>
</organism>
<dbReference type="Proteomes" id="UP000887458">
    <property type="component" value="Unassembled WGS sequence"/>
</dbReference>
<evidence type="ECO:0000256" key="1">
    <source>
        <dbReference type="SAM" id="SignalP"/>
    </source>
</evidence>
<evidence type="ECO:0008006" key="4">
    <source>
        <dbReference type="Google" id="ProtNLM"/>
    </source>
</evidence>
<evidence type="ECO:0000313" key="3">
    <source>
        <dbReference type="Proteomes" id="UP000887458"/>
    </source>
</evidence>
<proteinExistence type="predicted"/>